<evidence type="ECO:0000256" key="1">
    <source>
        <dbReference type="ARBA" id="ARBA00004477"/>
    </source>
</evidence>
<feature type="transmembrane region" description="Helical" evidence="10">
    <location>
        <begin position="144"/>
        <end position="166"/>
    </location>
</feature>
<dbReference type="Pfam" id="PF04506">
    <property type="entry name" value="Rft-1"/>
    <property type="match status" value="2"/>
</dbReference>
<comment type="function">
    <text evidence="9 10">Intramembrane glycolipid transporter that operates in the biosynthetic pathway of dolichol-linked oligosaccharides, the glycan precursors employed in protein asparagine (N)-glycosylation. The sequential addition of sugars to dolichol pyrophosphate produces dolichol-linked oligosaccharides containing fourteen sugars, including two GlcNAcs, nine mannoses and three glucoses. Once assembled, the oligosaccharide is transferred from the lipid to nascent proteins by oligosaccharyltransferases. The assembly of dolichol-linked oligosaccharides begins on the cytosolic side of the endoplasmic reticulum membrane and finishes in its lumen. RFT1 could mediate the translocation of the cytosolically oriented intermediate DolPP-GlcNAc2Man5, produced by ALG11, into the ER lumen where dolichol-linked oligosaccharides assembly continues. However, the intramembrane lipid transporter activity could not be confirmed in vitro.</text>
</comment>
<evidence type="ECO:0000256" key="10">
    <source>
        <dbReference type="RuleBase" id="RU365067"/>
    </source>
</evidence>
<dbReference type="GO" id="GO:0005789">
    <property type="term" value="C:endoplasmic reticulum membrane"/>
    <property type="evidence" value="ECO:0007669"/>
    <property type="project" value="UniProtKB-SubCell"/>
</dbReference>
<organism evidence="11 12">
    <name type="scientific">Armillaria novae-zelandiae</name>
    <dbReference type="NCBI Taxonomy" id="153914"/>
    <lineage>
        <taxon>Eukaryota</taxon>
        <taxon>Fungi</taxon>
        <taxon>Dikarya</taxon>
        <taxon>Basidiomycota</taxon>
        <taxon>Agaricomycotina</taxon>
        <taxon>Agaricomycetes</taxon>
        <taxon>Agaricomycetidae</taxon>
        <taxon>Agaricales</taxon>
        <taxon>Marasmiineae</taxon>
        <taxon>Physalacriaceae</taxon>
        <taxon>Armillaria</taxon>
    </lineage>
</organism>
<dbReference type="AlphaFoldDB" id="A0AA39PM13"/>
<keyword evidence="7 10" id="KW-0472">Membrane</keyword>
<keyword evidence="12" id="KW-1185">Reference proteome</keyword>
<keyword evidence="6 10" id="KW-1133">Transmembrane helix</keyword>
<evidence type="ECO:0000256" key="9">
    <source>
        <dbReference type="ARBA" id="ARBA00045912"/>
    </source>
</evidence>
<comment type="subcellular location">
    <subcellularLocation>
        <location evidence="1 10">Endoplasmic reticulum membrane</location>
        <topology evidence="1 10">Multi-pass membrane protein</topology>
    </subcellularLocation>
</comment>
<feature type="transmembrane region" description="Helical" evidence="10">
    <location>
        <begin position="47"/>
        <end position="67"/>
    </location>
</feature>
<protein>
    <recommendedName>
        <fullName evidence="8 10">Man(5)GlcNAc(2)-PP-dolichol translocation protein RFT1</fullName>
    </recommendedName>
</protein>
<evidence type="ECO:0000256" key="5">
    <source>
        <dbReference type="ARBA" id="ARBA00022824"/>
    </source>
</evidence>
<name>A0AA39PM13_9AGAR</name>
<comment type="caution">
    <text evidence="10">Lacks conserved residue(s) required for the propagation of feature annotation.</text>
</comment>
<feature type="transmembrane region" description="Helical" evidence="10">
    <location>
        <begin position="457"/>
        <end position="479"/>
    </location>
</feature>
<evidence type="ECO:0000313" key="11">
    <source>
        <dbReference type="EMBL" id="KAK0486579.1"/>
    </source>
</evidence>
<proteinExistence type="inferred from homology"/>
<evidence type="ECO:0000256" key="4">
    <source>
        <dbReference type="ARBA" id="ARBA00022692"/>
    </source>
</evidence>
<gene>
    <name evidence="11" type="ORF">IW261DRAFT_1456215</name>
</gene>
<dbReference type="PANTHER" id="PTHR13117">
    <property type="entry name" value="ENDOPLASMIC RETICULUM MULTISPAN TRANSMEMBRANE PROTEIN-RELATED"/>
    <property type="match status" value="1"/>
</dbReference>
<evidence type="ECO:0000256" key="8">
    <source>
        <dbReference type="ARBA" id="ARBA00044793"/>
    </source>
</evidence>
<feature type="transmembrane region" description="Helical" evidence="10">
    <location>
        <begin position="88"/>
        <end position="108"/>
    </location>
</feature>
<dbReference type="PANTHER" id="PTHR13117:SF5">
    <property type="entry name" value="PROTEIN RFT1 HOMOLOG"/>
    <property type="match status" value="1"/>
</dbReference>
<comment type="pathway">
    <text evidence="2">Protein modification; protein glycosylation.</text>
</comment>
<evidence type="ECO:0000256" key="7">
    <source>
        <dbReference type="ARBA" id="ARBA00023136"/>
    </source>
</evidence>
<evidence type="ECO:0000256" key="6">
    <source>
        <dbReference type="ARBA" id="ARBA00022989"/>
    </source>
</evidence>
<evidence type="ECO:0000256" key="2">
    <source>
        <dbReference type="ARBA" id="ARBA00004922"/>
    </source>
</evidence>
<dbReference type="GO" id="GO:0006488">
    <property type="term" value="P:dolichol-linked oligosaccharide biosynthetic process"/>
    <property type="evidence" value="ECO:0007669"/>
    <property type="project" value="InterPro"/>
</dbReference>
<feature type="transmembrane region" description="Helical" evidence="10">
    <location>
        <begin position="408"/>
        <end position="431"/>
    </location>
</feature>
<comment type="similarity">
    <text evidence="3 10">Belongs to the RFT1 family.</text>
</comment>
<comment type="caution">
    <text evidence="11">The sequence shown here is derived from an EMBL/GenBank/DDBJ whole genome shotgun (WGS) entry which is preliminary data.</text>
</comment>
<accession>A0AA39PM13</accession>
<dbReference type="InterPro" id="IPR007594">
    <property type="entry name" value="RFT1"/>
</dbReference>
<feature type="transmembrane region" description="Helical" evidence="10">
    <location>
        <begin position="120"/>
        <end position="137"/>
    </location>
</feature>
<keyword evidence="5 10" id="KW-0256">Endoplasmic reticulum</keyword>
<evidence type="ECO:0000313" key="12">
    <source>
        <dbReference type="Proteomes" id="UP001175227"/>
    </source>
</evidence>
<reference evidence="11" key="1">
    <citation type="submission" date="2023-06" db="EMBL/GenBank/DDBJ databases">
        <authorList>
            <consortium name="Lawrence Berkeley National Laboratory"/>
            <person name="Ahrendt S."/>
            <person name="Sahu N."/>
            <person name="Indic B."/>
            <person name="Wong-Bajracharya J."/>
            <person name="Merenyi Z."/>
            <person name="Ke H.-M."/>
            <person name="Monk M."/>
            <person name="Kocsube S."/>
            <person name="Drula E."/>
            <person name="Lipzen A."/>
            <person name="Balint B."/>
            <person name="Henrissat B."/>
            <person name="Andreopoulos B."/>
            <person name="Martin F.M."/>
            <person name="Harder C.B."/>
            <person name="Rigling D."/>
            <person name="Ford K.L."/>
            <person name="Foster G.D."/>
            <person name="Pangilinan J."/>
            <person name="Papanicolaou A."/>
            <person name="Barry K."/>
            <person name="LaButti K."/>
            <person name="Viragh M."/>
            <person name="Koriabine M."/>
            <person name="Yan M."/>
            <person name="Riley R."/>
            <person name="Champramary S."/>
            <person name="Plett K.L."/>
            <person name="Tsai I.J."/>
            <person name="Slot J."/>
            <person name="Sipos G."/>
            <person name="Plett J."/>
            <person name="Nagy L.G."/>
            <person name="Grigoriev I.V."/>
        </authorList>
    </citation>
    <scope>NUCLEOTIDE SEQUENCE</scope>
    <source>
        <strain evidence="11">ICMP 16352</strain>
    </source>
</reference>
<dbReference type="EMBL" id="JAUEPR010000004">
    <property type="protein sequence ID" value="KAK0486579.1"/>
    <property type="molecule type" value="Genomic_DNA"/>
</dbReference>
<feature type="transmembrane region" description="Helical" evidence="10">
    <location>
        <begin position="377"/>
        <end position="396"/>
    </location>
</feature>
<feature type="transmembrane region" description="Helical" evidence="10">
    <location>
        <begin position="178"/>
        <end position="200"/>
    </location>
</feature>
<keyword evidence="10" id="KW-0813">Transport</keyword>
<dbReference type="Proteomes" id="UP001175227">
    <property type="component" value="Unassembled WGS sequence"/>
</dbReference>
<evidence type="ECO:0000256" key="3">
    <source>
        <dbReference type="ARBA" id="ARBA00010288"/>
    </source>
</evidence>
<dbReference type="GO" id="GO:0034203">
    <property type="term" value="P:glycolipid translocation"/>
    <property type="evidence" value="ECO:0007669"/>
    <property type="project" value="TreeGrafter"/>
</dbReference>
<feature type="transmembrane region" description="Helical" evidence="10">
    <location>
        <begin position="352"/>
        <end position="371"/>
    </location>
</feature>
<keyword evidence="4 10" id="KW-0812">Transmembrane</keyword>
<sequence>MTKSDGGENRPPQASFGSALPLIWLQLGSRLFSFLLNQALLRMATPSAFGTAAIQFELLLNTILFLSREGVRTAFLRVKKSGPSITNVSFVPFLLGCPVALATCYLYTRFAGEETSSQPYFHSAVIFYIIAALLELLKEPMHNACYALKGVAIVGKSATTFFVLLLDPHRDDSNQHRALLAFALGQTFYSLCVWAIYAAHYGRQYLYPKRPPKHDMFFDPTILKLSMTMTSQSVVKHFLTEGDKLILIKGGYAIALNYGSLIARILLQPLEETSRSLFSQLLADKDDKGIFGPPFVPLGVQFLLPRQYLQTSAPQILSAWLWYTPILALNGQLEAFFASAADSSDLNKQSTWMGMFSIVYTSLAVILYRLGVGDASLVYANMINLAARIIYAMIFISSFFKRRGSPELLCWTALVPKALFCGTLGGSFGLLRLLYSRLSIEMIIEENGKASLLNRNVVVFVLTGGFFGLLSLGILWKITSEARRQLRSRRKTD</sequence>